<dbReference type="AlphaFoldDB" id="A0A2H0KTP9"/>
<dbReference type="SUPFAM" id="SSF52540">
    <property type="entry name" value="P-loop containing nucleoside triphosphate hydrolases"/>
    <property type="match status" value="1"/>
</dbReference>
<comment type="caution">
    <text evidence="5">The sequence shown here is derived from an EMBL/GenBank/DDBJ whole genome shotgun (WGS) entry which is preliminary data.</text>
</comment>
<dbReference type="InterPro" id="IPR001482">
    <property type="entry name" value="T2SS/T4SS_dom"/>
</dbReference>
<name>A0A2H0KTP9_9BACT</name>
<dbReference type="InterPro" id="IPR003593">
    <property type="entry name" value="AAA+_ATPase"/>
</dbReference>
<organism evidence="5 6">
    <name type="scientific">Candidatus Portnoybacteria bacterium CG11_big_fil_rev_8_21_14_0_20_44_10</name>
    <dbReference type="NCBI Taxonomy" id="1974818"/>
    <lineage>
        <taxon>Bacteria</taxon>
        <taxon>Candidatus Portnoyibacteriota</taxon>
    </lineage>
</organism>
<dbReference type="PROSITE" id="PS00662">
    <property type="entry name" value="T2SP_E"/>
    <property type="match status" value="1"/>
</dbReference>
<dbReference type="InterPro" id="IPR027417">
    <property type="entry name" value="P-loop_NTPase"/>
</dbReference>
<dbReference type="InterPro" id="IPR037257">
    <property type="entry name" value="T2SS_E_N_sf"/>
</dbReference>
<evidence type="ECO:0000256" key="1">
    <source>
        <dbReference type="ARBA" id="ARBA00006611"/>
    </source>
</evidence>
<reference evidence="5 6" key="1">
    <citation type="submission" date="2017-09" db="EMBL/GenBank/DDBJ databases">
        <title>Depth-based differentiation of microbial function through sediment-hosted aquifers and enrichment of novel symbionts in the deep terrestrial subsurface.</title>
        <authorList>
            <person name="Probst A.J."/>
            <person name="Ladd B."/>
            <person name="Jarett J.K."/>
            <person name="Geller-Mcgrath D.E."/>
            <person name="Sieber C.M."/>
            <person name="Emerson J.B."/>
            <person name="Anantharaman K."/>
            <person name="Thomas B.C."/>
            <person name="Malmstrom R."/>
            <person name="Stieglmeier M."/>
            <person name="Klingl A."/>
            <person name="Woyke T."/>
            <person name="Ryan C.M."/>
            <person name="Banfield J.F."/>
        </authorList>
    </citation>
    <scope>NUCLEOTIDE SEQUENCE [LARGE SCALE GENOMIC DNA]</scope>
    <source>
        <strain evidence="5">CG11_big_fil_rev_8_21_14_0_20_44_10</strain>
    </source>
</reference>
<dbReference type="PANTHER" id="PTHR30258">
    <property type="entry name" value="TYPE II SECRETION SYSTEM PROTEIN GSPE-RELATED"/>
    <property type="match status" value="1"/>
</dbReference>
<dbReference type="SMART" id="SM00382">
    <property type="entry name" value="AAA"/>
    <property type="match status" value="1"/>
</dbReference>
<keyword evidence="3" id="KW-0067">ATP-binding</keyword>
<comment type="similarity">
    <text evidence="1">Belongs to the GSP E family.</text>
</comment>
<sequence length="544" mass="60787">MPKSSLSEKINVLHRQAEEARTKDLAEKLNLPYLDFLDVSLNPEGLTVVTEVLAEKTNLIVIDVRGKELDVVLCDPEDKTTQKALEDLKKQGFNCHSFLVSRSTLKQMLKKYQQLFLTKEKAGGQMEVSQQTLSRFQTEIKGVEDLRKKIDEIPASQTSSLLELMIGSALKLEASDIHIEPKENNALLKYRLDGLLYEITAFSYQSYHLILSRLKMLSGMKLNIRDTGQDGRFSIKLEKTTIEVRSSIVPGNYGESVVMRLLDPETIRLDLEEMGFREDALALIEREIRRPNGLIITTGPTGSGKTTTLYAFVRKVATPEVKVITLEDPIEYHLPDITQTQVEPEAGYDFASGLRSILRQDPDILLVGEIRDSDTAKTAVNCSLTGHLVFSTLHTNDAAAAVPRFIDLGADARALSSSLKLMMAQRLVRKLCQKCKRPYVPSPEVLNKLRTALEDIKHPDIEKATFFQATGCDKCNGLGYKGRIGVLELIPVDVEVEKLIASSPSHAEIFELAKKKGMITMYQDALLKVLNGITTLEEVERVID</sequence>
<feature type="domain" description="Bacterial type II secretion system protein E" evidence="4">
    <location>
        <begin position="358"/>
        <end position="372"/>
    </location>
</feature>
<dbReference type="Gene3D" id="3.30.450.90">
    <property type="match status" value="1"/>
</dbReference>
<accession>A0A2H0KTP9</accession>
<dbReference type="GO" id="GO:0005524">
    <property type="term" value="F:ATP binding"/>
    <property type="evidence" value="ECO:0007669"/>
    <property type="project" value="UniProtKB-KW"/>
</dbReference>
<dbReference type="Pfam" id="PF05157">
    <property type="entry name" value="MshEN"/>
    <property type="match status" value="1"/>
</dbReference>
<protein>
    <recommendedName>
        <fullName evidence="4">Bacterial type II secretion system protein E domain-containing protein</fullName>
    </recommendedName>
</protein>
<dbReference type="GO" id="GO:0005886">
    <property type="term" value="C:plasma membrane"/>
    <property type="evidence" value="ECO:0007669"/>
    <property type="project" value="TreeGrafter"/>
</dbReference>
<dbReference type="InterPro" id="IPR007831">
    <property type="entry name" value="T2SS_GspE_N"/>
</dbReference>
<dbReference type="PANTHER" id="PTHR30258:SF1">
    <property type="entry name" value="PROTEIN TRANSPORT PROTEIN HOFB HOMOLOG"/>
    <property type="match status" value="1"/>
</dbReference>
<evidence type="ECO:0000313" key="6">
    <source>
        <dbReference type="Proteomes" id="UP000231550"/>
    </source>
</evidence>
<evidence type="ECO:0000313" key="5">
    <source>
        <dbReference type="EMBL" id="PIQ74804.1"/>
    </source>
</evidence>
<evidence type="ECO:0000256" key="3">
    <source>
        <dbReference type="ARBA" id="ARBA00022840"/>
    </source>
</evidence>
<dbReference type="GO" id="GO:0016887">
    <property type="term" value="F:ATP hydrolysis activity"/>
    <property type="evidence" value="ECO:0007669"/>
    <property type="project" value="TreeGrafter"/>
</dbReference>
<gene>
    <name evidence="5" type="ORF">COV85_00145</name>
</gene>
<evidence type="ECO:0000259" key="4">
    <source>
        <dbReference type="PROSITE" id="PS00662"/>
    </source>
</evidence>
<evidence type="ECO:0000256" key="2">
    <source>
        <dbReference type="ARBA" id="ARBA00022741"/>
    </source>
</evidence>
<proteinExistence type="inferred from homology"/>
<dbReference type="Gene3D" id="3.40.50.300">
    <property type="entry name" value="P-loop containing nucleotide triphosphate hydrolases"/>
    <property type="match status" value="1"/>
</dbReference>
<dbReference type="CDD" id="cd01129">
    <property type="entry name" value="PulE-GspE-like"/>
    <property type="match status" value="1"/>
</dbReference>
<dbReference type="EMBL" id="PCVN01000002">
    <property type="protein sequence ID" value="PIQ74804.1"/>
    <property type="molecule type" value="Genomic_DNA"/>
</dbReference>
<dbReference type="SUPFAM" id="SSF160246">
    <property type="entry name" value="EspE N-terminal domain-like"/>
    <property type="match status" value="1"/>
</dbReference>
<dbReference type="Pfam" id="PF00437">
    <property type="entry name" value="T2SSE"/>
    <property type="match status" value="1"/>
</dbReference>
<keyword evidence="2" id="KW-0547">Nucleotide-binding</keyword>
<dbReference type="Proteomes" id="UP000231550">
    <property type="component" value="Unassembled WGS sequence"/>
</dbReference>